<evidence type="ECO:0000313" key="5">
    <source>
        <dbReference type="EMBL" id="KAL0947649.1"/>
    </source>
</evidence>
<comment type="similarity">
    <text evidence="2">Belongs to the cerato-platanin family.</text>
</comment>
<dbReference type="InterPro" id="IPR010829">
    <property type="entry name" value="Cerato-platanin"/>
</dbReference>
<dbReference type="SUPFAM" id="SSF50685">
    <property type="entry name" value="Barwin-like endoglucanases"/>
    <property type="match status" value="1"/>
</dbReference>
<dbReference type="InterPro" id="IPR036908">
    <property type="entry name" value="RlpA-like_sf"/>
</dbReference>
<evidence type="ECO:0000256" key="3">
    <source>
        <dbReference type="ARBA" id="ARBA00022525"/>
    </source>
</evidence>
<proteinExistence type="inferred from homology"/>
<dbReference type="Pfam" id="PF07249">
    <property type="entry name" value="Cerato-platanin"/>
    <property type="match status" value="1"/>
</dbReference>
<dbReference type="Gene3D" id="2.40.40.10">
    <property type="entry name" value="RlpA-like domain"/>
    <property type="match status" value="1"/>
</dbReference>
<evidence type="ECO:0000256" key="4">
    <source>
        <dbReference type="SAM" id="SignalP"/>
    </source>
</evidence>
<dbReference type="EMBL" id="JASNQZ010000015">
    <property type="protein sequence ID" value="KAL0947649.1"/>
    <property type="molecule type" value="Genomic_DNA"/>
</dbReference>
<comment type="subcellular location">
    <subcellularLocation>
        <location evidence="1">Secreted</location>
    </subcellularLocation>
</comment>
<feature type="signal peptide" evidence="4">
    <location>
        <begin position="1"/>
        <end position="19"/>
    </location>
</feature>
<keyword evidence="3" id="KW-0964">Secreted</keyword>
<feature type="chain" id="PRO_5047286878" description="Cerato-platanin" evidence="4">
    <location>
        <begin position="20"/>
        <end position="143"/>
    </location>
</feature>
<evidence type="ECO:0000256" key="1">
    <source>
        <dbReference type="ARBA" id="ARBA00004613"/>
    </source>
</evidence>
<sequence length="143" mass="14937">MQFPTSLAILTALILPVASVSVTYDTVYDNRDGSLDTVACSNGPNGLKTRGFNKFGDLPNFPFIGGAAEVAGWNSPRCGSCYALTFTDGQGVKKSINILAVDHAANGLNIGLQAMNTLTNGHGVEYGVVDVSYKPVSPHVCGL</sequence>
<evidence type="ECO:0000313" key="6">
    <source>
        <dbReference type="Proteomes" id="UP001556367"/>
    </source>
</evidence>
<dbReference type="Proteomes" id="UP001556367">
    <property type="component" value="Unassembled WGS sequence"/>
</dbReference>
<name>A0ABR3IWM7_9AGAR</name>
<keyword evidence="6" id="KW-1185">Reference proteome</keyword>
<protein>
    <recommendedName>
        <fullName evidence="7">Cerato-platanin</fullName>
    </recommendedName>
</protein>
<comment type="caution">
    <text evidence="5">The sequence shown here is derived from an EMBL/GenBank/DDBJ whole genome shotgun (WGS) entry which is preliminary data.</text>
</comment>
<accession>A0ABR3IWM7</accession>
<dbReference type="CDD" id="cd22778">
    <property type="entry name" value="DPBB_CEPL-like"/>
    <property type="match status" value="1"/>
</dbReference>
<evidence type="ECO:0000256" key="2">
    <source>
        <dbReference type="ARBA" id="ARBA00010421"/>
    </source>
</evidence>
<organism evidence="5 6">
    <name type="scientific">Hohenbuehelia grisea</name>
    <dbReference type="NCBI Taxonomy" id="104357"/>
    <lineage>
        <taxon>Eukaryota</taxon>
        <taxon>Fungi</taxon>
        <taxon>Dikarya</taxon>
        <taxon>Basidiomycota</taxon>
        <taxon>Agaricomycotina</taxon>
        <taxon>Agaricomycetes</taxon>
        <taxon>Agaricomycetidae</taxon>
        <taxon>Agaricales</taxon>
        <taxon>Pleurotineae</taxon>
        <taxon>Pleurotaceae</taxon>
        <taxon>Hohenbuehelia</taxon>
    </lineage>
</organism>
<evidence type="ECO:0008006" key="7">
    <source>
        <dbReference type="Google" id="ProtNLM"/>
    </source>
</evidence>
<keyword evidence="4" id="KW-0732">Signal</keyword>
<reference evidence="6" key="1">
    <citation type="submission" date="2024-06" db="EMBL/GenBank/DDBJ databases">
        <title>Multi-omics analyses provide insights into the biosynthesis of the anticancer antibiotic pleurotin in Hohenbuehelia grisea.</title>
        <authorList>
            <person name="Weaver J.A."/>
            <person name="Alberti F."/>
        </authorList>
    </citation>
    <scope>NUCLEOTIDE SEQUENCE [LARGE SCALE GENOMIC DNA]</scope>
    <source>
        <strain evidence="6">T-177</strain>
    </source>
</reference>
<gene>
    <name evidence="5" type="ORF">HGRIS_013736</name>
</gene>